<evidence type="ECO:0000256" key="1">
    <source>
        <dbReference type="SAM" id="MobiDB-lite"/>
    </source>
</evidence>
<dbReference type="RefSeq" id="WP_137353012.1">
    <property type="nucleotide sequence ID" value="NZ_CAACYE020000001.1"/>
</dbReference>
<feature type="compositionally biased region" description="Polar residues" evidence="1">
    <location>
        <begin position="1"/>
        <end position="10"/>
    </location>
</feature>
<sequence length="147" mass="16169">MTAAKTTSYEGFTEAEREAMKDRARELKATRRGKGAKKDTEPEVLAKIAEMSEADRVLAERIHALVEQNAPELTAKLWYGMPAYAKDGKVLCFFQPAAKFGARYATFGFNDIATFDEGTLWPTSFAVTALSAADEERLAALLRKAVA</sequence>
<evidence type="ECO:0000313" key="2">
    <source>
        <dbReference type="EMBL" id="VFA84206.1"/>
    </source>
</evidence>
<name>A0A449GZ86_NOCFR</name>
<feature type="compositionally biased region" description="Basic and acidic residues" evidence="1">
    <location>
        <begin position="14"/>
        <end position="29"/>
    </location>
</feature>
<dbReference type="SUPFAM" id="SSF159888">
    <property type="entry name" value="YdhG-like"/>
    <property type="match status" value="1"/>
</dbReference>
<organism evidence="2">
    <name type="scientific">Nocardia farcinica</name>
    <dbReference type="NCBI Taxonomy" id="37329"/>
    <lineage>
        <taxon>Bacteria</taxon>
        <taxon>Bacillati</taxon>
        <taxon>Actinomycetota</taxon>
        <taxon>Actinomycetes</taxon>
        <taxon>Mycobacteriales</taxon>
        <taxon>Nocardiaceae</taxon>
        <taxon>Nocardia</taxon>
    </lineage>
</organism>
<dbReference type="EMBL" id="CAACYE010000005">
    <property type="protein sequence ID" value="VFA84206.1"/>
    <property type="molecule type" value="Genomic_DNA"/>
</dbReference>
<proteinExistence type="predicted"/>
<dbReference type="Gene3D" id="3.90.1150.200">
    <property type="match status" value="1"/>
</dbReference>
<protein>
    <submittedName>
        <fullName evidence="2">Uncharacterized conserved protein</fullName>
    </submittedName>
</protein>
<dbReference type="AlphaFoldDB" id="A0A449GZ86"/>
<accession>A0A449GZ86</accession>
<feature type="region of interest" description="Disordered" evidence="1">
    <location>
        <begin position="1"/>
        <end position="41"/>
    </location>
</feature>
<reference evidence="2" key="1">
    <citation type="submission" date="2019-02" db="EMBL/GenBank/DDBJ databases">
        <authorList>
            <consortium name="Pathogen Informatics"/>
        </authorList>
    </citation>
    <scope>NUCLEOTIDE SEQUENCE</scope>
    <source>
        <strain evidence="2">3012STDY6733949</strain>
    </source>
</reference>
<gene>
    <name evidence="2" type="ORF">NCTC1935_02035</name>
</gene>